<comment type="caution">
    <text evidence="1">The sequence shown here is derived from an EMBL/GenBank/DDBJ whole genome shotgun (WGS) entry which is preliminary data.</text>
</comment>
<keyword evidence="2" id="KW-1185">Reference proteome</keyword>
<dbReference type="Proteomes" id="UP000636960">
    <property type="component" value="Unassembled WGS sequence"/>
</dbReference>
<accession>A0A919KCA3</accession>
<organism evidence="1 2">
    <name type="scientific">Paractinoplanes rishiriensis</name>
    <dbReference type="NCBI Taxonomy" id="1050105"/>
    <lineage>
        <taxon>Bacteria</taxon>
        <taxon>Bacillati</taxon>
        <taxon>Actinomycetota</taxon>
        <taxon>Actinomycetes</taxon>
        <taxon>Micromonosporales</taxon>
        <taxon>Micromonosporaceae</taxon>
        <taxon>Paractinoplanes</taxon>
    </lineage>
</organism>
<dbReference type="EMBL" id="BOMV01000092">
    <property type="protein sequence ID" value="GIF00917.1"/>
    <property type="molecule type" value="Genomic_DNA"/>
</dbReference>
<name>A0A919KCA3_9ACTN</name>
<evidence type="ECO:0000313" key="1">
    <source>
        <dbReference type="EMBL" id="GIF00917.1"/>
    </source>
</evidence>
<sequence length="72" mass="7833">MDPHDADLATSMAGDLRVVAVLDTWGGLELAGDDGRTIRNTLEERLANADLELRGRFGRRRDTGLPTEPADV</sequence>
<reference evidence="1" key="1">
    <citation type="submission" date="2021-01" db="EMBL/GenBank/DDBJ databases">
        <title>Whole genome shotgun sequence of Actinoplanes rishiriensis NBRC 108556.</title>
        <authorList>
            <person name="Komaki H."/>
            <person name="Tamura T."/>
        </authorList>
    </citation>
    <scope>NUCLEOTIDE SEQUENCE</scope>
    <source>
        <strain evidence="1">NBRC 108556</strain>
    </source>
</reference>
<dbReference type="RefSeq" id="WP_203789187.1">
    <property type="nucleotide sequence ID" value="NZ_BOMV01000092.1"/>
</dbReference>
<dbReference type="AlphaFoldDB" id="A0A919KCA3"/>
<protein>
    <submittedName>
        <fullName evidence="1">Uncharacterized protein</fullName>
    </submittedName>
</protein>
<gene>
    <name evidence="1" type="ORF">Ari01nite_83810</name>
</gene>
<proteinExistence type="predicted"/>
<evidence type="ECO:0000313" key="2">
    <source>
        <dbReference type="Proteomes" id="UP000636960"/>
    </source>
</evidence>